<evidence type="ECO:0000256" key="1">
    <source>
        <dbReference type="SAM" id="SignalP"/>
    </source>
</evidence>
<protein>
    <submittedName>
        <fullName evidence="2">Uncharacterized protein</fullName>
    </submittedName>
</protein>
<comment type="caution">
    <text evidence="2">The sequence shown here is derived from an EMBL/GenBank/DDBJ whole genome shotgun (WGS) entry which is preliminary data.</text>
</comment>
<proteinExistence type="predicted"/>
<accession>A0A8H3LMR3</accession>
<dbReference type="OrthoDB" id="2367591at2759"/>
<feature type="signal peptide" evidence="1">
    <location>
        <begin position="1"/>
        <end position="21"/>
    </location>
</feature>
<dbReference type="Proteomes" id="UP000615446">
    <property type="component" value="Unassembled WGS sequence"/>
</dbReference>
<dbReference type="EMBL" id="BLAL01000182">
    <property type="protein sequence ID" value="GES88801.1"/>
    <property type="molecule type" value="Genomic_DNA"/>
</dbReference>
<evidence type="ECO:0000313" key="2">
    <source>
        <dbReference type="EMBL" id="GES88801.1"/>
    </source>
</evidence>
<keyword evidence="1" id="KW-0732">Signal</keyword>
<gene>
    <name evidence="2" type="ORF">RCL2_001572800</name>
</gene>
<reference evidence="2" key="1">
    <citation type="submission" date="2019-10" db="EMBL/GenBank/DDBJ databases">
        <title>Conservation and host-specific expression of non-tandemly repeated heterogenous ribosome RNA gene in arbuscular mycorrhizal fungi.</title>
        <authorList>
            <person name="Maeda T."/>
            <person name="Kobayashi Y."/>
            <person name="Nakagawa T."/>
            <person name="Ezawa T."/>
            <person name="Yamaguchi K."/>
            <person name="Bino T."/>
            <person name="Nishimoto Y."/>
            <person name="Shigenobu S."/>
            <person name="Kawaguchi M."/>
        </authorList>
    </citation>
    <scope>NUCLEOTIDE SEQUENCE</scope>
    <source>
        <strain evidence="2">HR1</strain>
    </source>
</reference>
<feature type="chain" id="PRO_5034354204" evidence="1">
    <location>
        <begin position="22"/>
        <end position="174"/>
    </location>
</feature>
<dbReference type="AlphaFoldDB" id="A0A8H3LMR3"/>
<evidence type="ECO:0000313" key="3">
    <source>
        <dbReference type="Proteomes" id="UP000615446"/>
    </source>
</evidence>
<organism evidence="2 3">
    <name type="scientific">Rhizophagus clarus</name>
    <dbReference type="NCBI Taxonomy" id="94130"/>
    <lineage>
        <taxon>Eukaryota</taxon>
        <taxon>Fungi</taxon>
        <taxon>Fungi incertae sedis</taxon>
        <taxon>Mucoromycota</taxon>
        <taxon>Glomeromycotina</taxon>
        <taxon>Glomeromycetes</taxon>
        <taxon>Glomerales</taxon>
        <taxon>Glomeraceae</taxon>
        <taxon>Rhizophagus</taxon>
    </lineage>
</organism>
<sequence length="174" mass="19528">MCDFLFLTSGNLWCISCLVAGKNPYDNAFAVEIDTTKLEELDGMELLSLSKISKHFPSQPANEQIHIIVQHPIETKEVHCTVTYGQDEHIVINRECGSEKENVCLVDDEDLASAIWTPGFKVDLPIVAQQPFSSSWAFPQIKTLFGLTADSYIDLPRELADTTSYEKILKHVLL</sequence>
<name>A0A8H3LMR3_9GLOM</name>